<organism evidence="11 12">
    <name type="scientific">Brevibacillus ruminantium</name>
    <dbReference type="NCBI Taxonomy" id="2950604"/>
    <lineage>
        <taxon>Bacteria</taxon>
        <taxon>Bacillati</taxon>
        <taxon>Bacillota</taxon>
        <taxon>Bacilli</taxon>
        <taxon>Bacillales</taxon>
        <taxon>Paenibacillaceae</taxon>
        <taxon>Brevibacillus</taxon>
    </lineage>
</organism>
<evidence type="ECO:0000259" key="9">
    <source>
        <dbReference type="PROSITE" id="PS50111"/>
    </source>
</evidence>
<dbReference type="PANTHER" id="PTHR32089">
    <property type="entry name" value="METHYL-ACCEPTING CHEMOTAXIS PROTEIN MCPB"/>
    <property type="match status" value="1"/>
</dbReference>
<dbReference type="InterPro" id="IPR003660">
    <property type="entry name" value="HAMP_dom"/>
</dbReference>
<dbReference type="Proteomes" id="UP001056500">
    <property type="component" value="Chromosome"/>
</dbReference>
<keyword evidence="7" id="KW-0175">Coiled coil</keyword>
<dbReference type="PANTHER" id="PTHR32089:SF112">
    <property type="entry name" value="LYSOZYME-LIKE PROTEIN-RELATED"/>
    <property type="match status" value="1"/>
</dbReference>
<dbReference type="PROSITE" id="PS50111">
    <property type="entry name" value="CHEMOTAXIS_TRANSDUC_2"/>
    <property type="match status" value="1"/>
</dbReference>
<evidence type="ECO:0000256" key="1">
    <source>
        <dbReference type="ARBA" id="ARBA00004236"/>
    </source>
</evidence>
<evidence type="ECO:0000256" key="7">
    <source>
        <dbReference type="SAM" id="Coils"/>
    </source>
</evidence>
<evidence type="ECO:0000256" key="8">
    <source>
        <dbReference type="SAM" id="Phobius"/>
    </source>
</evidence>
<gene>
    <name evidence="11" type="ORF">NDK47_18660</name>
</gene>
<dbReference type="SUPFAM" id="SSF58104">
    <property type="entry name" value="Methyl-accepting chemotaxis protein (MCP) signaling domain"/>
    <property type="match status" value="1"/>
</dbReference>
<comment type="similarity">
    <text evidence="5">Belongs to the methyl-accepting chemotaxis (MCP) protein family.</text>
</comment>
<keyword evidence="8" id="KW-0812">Transmembrane</keyword>
<reference evidence="11" key="1">
    <citation type="submission" date="2022-06" db="EMBL/GenBank/DDBJ databases">
        <title>Genome sequencing of Brevibacillus sp. BB3-R1.</title>
        <authorList>
            <person name="Heo J."/>
            <person name="Lee D."/>
            <person name="Won M."/>
            <person name="Han B.-H."/>
            <person name="Hong S.-B."/>
            <person name="Kwon S.-W."/>
        </authorList>
    </citation>
    <scope>NUCLEOTIDE SEQUENCE</scope>
    <source>
        <strain evidence="11">BB3-R1</strain>
    </source>
</reference>
<feature type="domain" description="Methyl-accepting transducer" evidence="9">
    <location>
        <begin position="253"/>
        <end position="492"/>
    </location>
</feature>
<protein>
    <submittedName>
        <fullName evidence="11">Methyl-accepting chemotaxis protein</fullName>
    </submittedName>
</protein>
<keyword evidence="2" id="KW-1003">Cell membrane</keyword>
<keyword evidence="12" id="KW-1185">Reference proteome</keyword>
<evidence type="ECO:0000256" key="3">
    <source>
        <dbReference type="ARBA" id="ARBA00023136"/>
    </source>
</evidence>
<evidence type="ECO:0000256" key="6">
    <source>
        <dbReference type="PROSITE-ProRule" id="PRU00284"/>
    </source>
</evidence>
<feature type="transmembrane region" description="Helical" evidence="8">
    <location>
        <begin position="132"/>
        <end position="155"/>
    </location>
</feature>
<dbReference type="EMBL" id="CP098755">
    <property type="protein sequence ID" value="USG64166.1"/>
    <property type="molecule type" value="Genomic_DNA"/>
</dbReference>
<dbReference type="SMART" id="SM00283">
    <property type="entry name" value="MA"/>
    <property type="match status" value="1"/>
</dbReference>
<name>A0ABY4WHQ8_9BACL</name>
<evidence type="ECO:0000313" key="12">
    <source>
        <dbReference type="Proteomes" id="UP001056500"/>
    </source>
</evidence>
<dbReference type="Pfam" id="PF00015">
    <property type="entry name" value="MCPsignal"/>
    <property type="match status" value="1"/>
</dbReference>
<dbReference type="RefSeq" id="WP_251871282.1">
    <property type="nucleotide sequence ID" value="NZ_CP098755.1"/>
</dbReference>
<evidence type="ECO:0000313" key="11">
    <source>
        <dbReference type="EMBL" id="USG64166.1"/>
    </source>
</evidence>
<dbReference type="Gene3D" id="1.10.287.950">
    <property type="entry name" value="Methyl-accepting chemotaxis protein"/>
    <property type="match status" value="1"/>
</dbReference>
<evidence type="ECO:0000256" key="4">
    <source>
        <dbReference type="ARBA" id="ARBA00023224"/>
    </source>
</evidence>
<dbReference type="SMART" id="SM00304">
    <property type="entry name" value="HAMP"/>
    <property type="match status" value="2"/>
</dbReference>
<feature type="coiled-coil region" evidence="7">
    <location>
        <begin position="338"/>
        <end position="365"/>
    </location>
</feature>
<evidence type="ECO:0000259" key="10">
    <source>
        <dbReference type="PROSITE" id="PS50885"/>
    </source>
</evidence>
<comment type="subcellular location">
    <subcellularLocation>
        <location evidence="1">Cell membrane</location>
    </subcellularLocation>
</comment>
<feature type="transmembrane region" description="Helical" evidence="8">
    <location>
        <begin position="161"/>
        <end position="180"/>
    </location>
</feature>
<keyword evidence="3 8" id="KW-0472">Membrane</keyword>
<keyword evidence="4 6" id="KW-0807">Transducer</keyword>
<dbReference type="CDD" id="cd06225">
    <property type="entry name" value="HAMP"/>
    <property type="match status" value="1"/>
</dbReference>
<keyword evidence="8" id="KW-1133">Transmembrane helix</keyword>
<dbReference type="InterPro" id="IPR004089">
    <property type="entry name" value="MCPsignal_dom"/>
</dbReference>
<evidence type="ECO:0000256" key="2">
    <source>
        <dbReference type="ARBA" id="ARBA00022475"/>
    </source>
</evidence>
<accession>A0ABY4WHQ8</accession>
<sequence>MKQILPGSGKTRRAENKGKRMAEQLSDLLRKEGELEAAREAIRRVLDQNLSNREYFVIVDETGYAHIHTNRLREGIVFADEVGRNAAAARETISQLYLRDTGEWLLDTAIPIGAFHGRRYVLRMGTILHRPFLGPILFGLSTVPSIAGLMIGYLMELPLPSVLAWAGVSLFVGMTGGFFIHRGMRASIRQWREFMRAVSAGDLTGKIETTARNEFHQMGLELNKMALGIQHMIKEISATAQATGAISRKQASQSKELADTFDELGGMMGQFQTGSAQQGEALSMAVAKLSDMMIMLDGMKYALQRAKEISNSAAATTEQGTSSVDAASRQVSLAEAGMVRSAEAIRRLTAEMERISEQVSAITKIARQTNTLALNASIEAARAGEHGRGFSVVAAEIRHLAEETGRFAERILATTETVQQDVMIAASEVEGQLEELQSSTRFVKEAGAAIRHLQVVVDENQSMSLENAELAEILVQDCEKISQTLRGVEGIAVQFAASVSEAAVAVETQTQSVHLLAGEAEELAEKTHALERITSRFRI</sequence>
<evidence type="ECO:0000256" key="5">
    <source>
        <dbReference type="ARBA" id="ARBA00029447"/>
    </source>
</evidence>
<feature type="domain" description="HAMP" evidence="10">
    <location>
        <begin position="182"/>
        <end position="234"/>
    </location>
</feature>
<dbReference type="PROSITE" id="PS50885">
    <property type="entry name" value="HAMP"/>
    <property type="match status" value="1"/>
</dbReference>
<proteinExistence type="inferred from homology"/>